<dbReference type="Gene3D" id="1.10.10.10">
    <property type="entry name" value="Winged helix-like DNA-binding domain superfamily/Winged helix DNA-binding domain"/>
    <property type="match status" value="1"/>
</dbReference>
<accession>A0A0R2I9E2</accession>
<dbReference type="Proteomes" id="UP000050934">
    <property type="component" value="Unassembled WGS sequence"/>
</dbReference>
<dbReference type="Gene3D" id="1.10.1740.10">
    <property type="match status" value="1"/>
</dbReference>
<dbReference type="GO" id="GO:0006352">
    <property type="term" value="P:DNA-templated transcription initiation"/>
    <property type="evidence" value="ECO:0007669"/>
    <property type="project" value="InterPro"/>
</dbReference>
<evidence type="ECO:0008006" key="3">
    <source>
        <dbReference type="Google" id="ProtNLM"/>
    </source>
</evidence>
<dbReference type="InterPro" id="IPR013324">
    <property type="entry name" value="RNA_pol_sigma_r3/r4-like"/>
</dbReference>
<dbReference type="GO" id="GO:0003700">
    <property type="term" value="F:DNA-binding transcription factor activity"/>
    <property type="evidence" value="ECO:0007669"/>
    <property type="project" value="InterPro"/>
</dbReference>
<keyword evidence="2" id="KW-1185">Reference proteome</keyword>
<proteinExistence type="predicted"/>
<dbReference type="EMBL" id="JQBW01000006">
    <property type="protein sequence ID" value="KRN59004.1"/>
    <property type="molecule type" value="Genomic_DNA"/>
</dbReference>
<reference evidence="1 2" key="1">
    <citation type="journal article" date="2015" name="Genome Announc.">
        <title>Expanding the biotechnology potential of lactobacilli through comparative genomics of 213 strains and associated genera.</title>
        <authorList>
            <person name="Sun Z."/>
            <person name="Harris H.M."/>
            <person name="McCann A."/>
            <person name="Guo C."/>
            <person name="Argimon S."/>
            <person name="Zhang W."/>
            <person name="Yang X."/>
            <person name="Jeffery I.B."/>
            <person name="Cooney J.C."/>
            <person name="Kagawa T.F."/>
            <person name="Liu W."/>
            <person name="Song Y."/>
            <person name="Salvetti E."/>
            <person name="Wrobel A."/>
            <person name="Rasinkangas P."/>
            <person name="Parkhill J."/>
            <person name="Rea M.C."/>
            <person name="O'Sullivan O."/>
            <person name="Ritari J."/>
            <person name="Douillard F.P."/>
            <person name="Paul Ross R."/>
            <person name="Yang R."/>
            <person name="Briner A.E."/>
            <person name="Felis G.E."/>
            <person name="de Vos W.M."/>
            <person name="Barrangou R."/>
            <person name="Klaenhammer T.R."/>
            <person name="Caufield P.W."/>
            <person name="Cui Y."/>
            <person name="Zhang H."/>
            <person name="O'Toole P.W."/>
        </authorList>
    </citation>
    <scope>NUCLEOTIDE SEQUENCE [LARGE SCALE GENOMIC DNA]</scope>
    <source>
        <strain evidence="1 2">DSM 17896</strain>
    </source>
</reference>
<dbReference type="InterPro" id="IPR013325">
    <property type="entry name" value="RNA_pol_sigma_r2"/>
</dbReference>
<evidence type="ECO:0000313" key="1">
    <source>
        <dbReference type="EMBL" id="KRN59004.1"/>
    </source>
</evidence>
<name>A0A0R2I9E2_9LACO</name>
<dbReference type="STRING" id="396268.IV45_GL000037"/>
<gene>
    <name evidence="1" type="ORF">IV45_GL000037</name>
</gene>
<comment type="caution">
    <text evidence="1">The sequence shown here is derived from an EMBL/GenBank/DDBJ whole genome shotgun (WGS) entry which is preliminary data.</text>
</comment>
<evidence type="ECO:0000313" key="2">
    <source>
        <dbReference type="Proteomes" id="UP000050934"/>
    </source>
</evidence>
<protein>
    <recommendedName>
        <fullName evidence="3">RNA polymerase sigma factor SigS</fullName>
    </recommendedName>
</protein>
<dbReference type="SUPFAM" id="SSF88946">
    <property type="entry name" value="Sigma2 domain of RNA polymerase sigma factors"/>
    <property type="match status" value="1"/>
</dbReference>
<dbReference type="PATRIC" id="fig|396268.3.peg.38"/>
<dbReference type="AlphaFoldDB" id="A0A0R2I9E2"/>
<dbReference type="SUPFAM" id="SSF88659">
    <property type="entry name" value="Sigma3 and sigma4 domains of RNA polymerase sigma factors"/>
    <property type="match status" value="1"/>
</dbReference>
<organism evidence="1 2">
    <name type="scientific">Limosilactobacillus secaliphilus</name>
    <dbReference type="NCBI Taxonomy" id="396268"/>
    <lineage>
        <taxon>Bacteria</taxon>
        <taxon>Bacillati</taxon>
        <taxon>Bacillota</taxon>
        <taxon>Bacilli</taxon>
        <taxon>Lactobacillales</taxon>
        <taxon>Lactobacillaceae</taxon>
        <taxon>Limosilactobacillus</taxon>
    </lineage>
</organism>
<dbReference type="InterPro" id="IPR036388">
    <property type="entry name" value="WH-like_DNA-bd_sf"/>
</dbReference>
<sequence>MKMNSVNKIAFQKAIKQSYKPQYQSIIFGALKRLHQCPQQANWDDLVQEARIVLASKLMVIGNNDKQRNPYLYQYVYWRLLDLLRSQQRRLTRQVNQDEDNQIILPIDDHMSEVYERRENDQLFKQLKPILTSRQKAYLDLLLQGYSDQEIALAWHCSRQALNNLRRRVIAKGRRLFKQHN</sequence>